<evidence type="ECO:0000313" key="2">
    <source>
        <dbReference type="EMBL" id="DAD20876.1"/>
    </source>
</evidence>
<dbReference type="EMBL" id="DUZY01000001">
    <property type="protein sequence ID" value="DAD20876.1"/>
    <property type="molecule type" value="Genomic_DNA"/>
</dbReference>
<evidence type="ECO:0000313" key="3">
    <source>
        <dbReference type="Proteomes" id="UP000607653"/>
    </source>
</evidence>
<feature type="region of interest" description="Disordered" evidence="1">
    <location>
        <begin position="1"/>
        <end position="23"/>
    </location>
</feature>
<dbReference type="InterPro" id="IPR045110">
    <property type="entry name" value="XMAP215"/>
</dbReference>
<comment type="caution">
    <text evidence="2">The sequence shown here is derived from an EMBL/GenBank/DDBJ whole genome shotgun (WGS) entry which is preliminary data.</text>
</comment>
<reference evidence="2 3" key="1">
    <citation type="journal article" date="2020" name="Mol. Biol. Evol.">
        <title>Distinct Expression and Methylation Patterns for Genes with Different Fates following a Single Whole-Genome Duplication in Flowering Plants.</title>
        <authorList>
            <person name="Shi T."/>
            <person name="Rahmani R.S."/>
            <person name="Gugger P.F."/>
            <person name="Wang M."/>
            <person name="Li H."/>
            <person name="Zhang Y."/>
            <person name="Li Z."/>
            <person name="Wang Q."/>
            <person name="Van de Peer Y."/>
            <person name="Marchal K."/>
            <person name="Chen J."/>
        </authorList>
    </citation>
    <scope>NUCLEOTIDE SEQUENCE [LARGE SCALE GENOMIC DNA]</scope>
    <source>
        <tissue evidence="2">Leaf</tissue>
    </source>
</reference>
<dbReference type="GO" id="GO:0046785">
    <property type="term" value="P:microtubule polymerization"/>
    <property type="evidence" value="ECO:0007669"/>
    <property type="project" value="InterPro"/>
</dbReference>
<feature type="compositionally biased region" description="Basic and acidic residues" evidence="1">
    <location>
        <begin position="166"/>
        <end position="183"/>
    </location>
</feature>
<protein>
    <submittedName>
        <fullName evidence="2">Uncharacterized protein</fullName>
    </submittedName>
</protein>
<proteinExistence type="predicted"/>
<dbReference type="GO" id="GO:0030951">
    <property type="term" value="P:establishment or maintenance of microtubule cytoskeleton polarity"/>
    <property type="evidence" value="ECO:0007669"/>
    <property type="project" value="InterPro"/>
</dbReference>
<dbReference type="GO" id="GO:0007051">
    <property type="term" value="P:spindle organization"/>
    <property type="evidence" value="ECO:0007669"/>
    <property type="project" value="InterPro"/>
</dbReference>
<dbReference type="PANTHER" id="PTHR12609">
    <property type="entry name" value="MICROTUBULE ASSOCIATED PROTEIN XMAP215"/>
    <property type="match status" value="1"/>
</dbReference>
<name>A0A822XPM9_NELNU</name>
<organism evidence="2 3">
    <name type="scientific">Nelumbo nucifera</name>
    <name type="common">Sacred lotus</name>
    <dbReference type="NCBI Taxonomy" id="4432"/>
    <lineage>
        <taxon>Eukaryota</taxon>
        <taxon>Viridiplantae</taxon>
        <taxon>Streptophyta</taxon>
        <taxon>Embryophyta</taxon>
        <taxon>Tracheophyta</taxon>
        <taxon>Spermatophyta</taxon>
        <taxon>Magnoliopsida</taxon>
        <taxon>Proteales</taxon>
        <taxon>Nelumbonaceae</taxon>
        <taxon>Nelumbo</taxon>
    </lineage>
</organism>
<dbReference type="Proteomes" id="UP000607653">
    <property type="component" value="Unassembled WGS sequence"/>
</dbReference>
<feature type="compositionally biased region" description="Polar residues" evidence="1">
    <location>
        <begin position="13"/>
        <end position="23"/>
    </location>
</feature>
<feature type="region of interest" description="Disordered" evidence="1">
    <location>
        <begin position="148"/>
        <end position="189"/>
    </location>
</feature>
<accession>A0A822XPM9</accession>
<keyword evidence="3" id="KW-1185">Reference proteome</keyword>
<sequence>MPTPSGPVGQTHWGDSTAKNLSPTTHSADAQLKQAQLAAIFKKICDEQTCTIGLYGLHRITQIYPQVDLSAHLQNASEAFRTYIRDGLAQMEKNAAAGRTSSSLPMSTPPPVSLSSPEFAPLSPVHTNSLNDAKSQSVKLEYTNSNLTLPHADDNRAYNTLSSRGSSDHFERRQNVGDERNDRYPSGITSGTLDAIRERMKSIQLAAVAGNPEADSRSMNGNMMAHGPPDQVPHGSVRVDPEVPVQTGVLTVDEKALSGLQTRMERLKIGTIE</sequence>
<dbReference type="GO" id="GO:0061863">
    <property type="term" value="F:microtubule plus end polymerase"/>
    <property type="evidence" value="ECO:0007669"/>
    <property type="project" value="InterPro"/>
</dbReference>
<dbReference type="GO" id="GO:0051010">
    <property type="term" value="F:microtubule plus-end binding"/>
    <property type="evidence" value="ECO:0007669"/>
    <property type="project" value="InterPro"/>
</dbReference>
<feature type="region of interest" description="Disordered" evidence="1">
    <location>
        <begin position="94"/>
        <end position="116"/>
    </location>
</feature>
<evidence type="ECO:0000256" key="1">
    <source>
        <dbReference type="SAM" id="MobiDB-lite"/>
    </source>
</evidence>
<dbReference type="AlphaFoldDB" id="A0A822XPM9"/>
<gene>
    <name evidence="2" type="ORF">HUJ06_022339</name>
</gene>